<keyword evidence="4" id="KW-0804">Transcription</keyword>
<organism evidence="6 7">
    <name type="scientific">Sphaerochaeta halotolerans</name>
    <dbReference type="NCBI Taxonomy" id="2293840"/>
    <lineage>
        <taxon>Bacteria</taxon>
        <taxon>Pseudomonadati</taxon>
        <taxon>Spirochaetota</taxon>
        <taxon>Spirochaetia</taxon>
        <taxon>Spirochaetales</taxon>
        <taxon>Sphaerochaetaceae</taxon>
        <taxon>Sphaerochaeta</taxon>
    </lineage>
</organism>
<protein>
    <submittedName>
        <fullName evidence="6">LacI family transcriptional regulator</fullName>
    </submittedName>
</protein>
<evidence type="ECO:0000256" key="3">
    <source>
        <dbReference type="ARBA" id="ARBA00023125"/>
    </source>
</evidence>
<dbReference type="InterPro" id="IPR046335">
    <property type="entry name" value="LacI/GalR-like_sensor"/>
</dbReference>
<sequence>MATIKDVALKAGVTVTTVSRVMNNRGYLSEKTKEKVHQAMEALDYHPSEVARSLAQKQTTLLGVIVPSLLHPYYNEVINALENHASLLGLKLLVCNAQRNAQKEAEYIDMLKANKVAGIILCTQSRNSVRSLINLPVVTLERSISPSVPAVLCDNEMGGRIAAEHLLSRGCKNLVMIQGGRSSEERVQGFTRTCEEDSVSFHVVHASKRQFHQLDYADLINTLFTDSPAIDGVFASSDVIAAQVIQICHKRGLCVPEDVKVIGFDDVDLARLLSPALSTIHQPIEELCAHAIQTIVRWEDTEKQSRTILPVHLVQRSST</sequence>
<feature type="domain" description="HTH lacI-type" evidence="5">
    <location>
        <begin position="2"/>
        <end position="56"/>
    </location>
</feature>
<dbReference type="CDD" id="cd06291">
    <property type="entry name" value="PBP1_Qymf-like"/>
    <property type="match status" value="1"/>
</dbReference>
<keyword evidence="7" id="KW-1185">Reference proteome</keyword>
<keyword evidence="3" id="KW-0238">DNA-binding</keyword>
<dbReference type="InterPro" id="IPR010982">
    <property type="entry name" value="Lambda_DNA-bd_dom_sf"/>
</dbReference>
<reference evidence="7" key="1">
    <citation type="submission" date="2018-08" db="EMBL/GenBank/DDBJ databases">
        <authorList>
            <person name="Grouzdev D.S."/>
            <person name="Krutkina M.S."/>
        </authorList>
    </citation>
    <scope>NUCLEOTIDE SEQUENCE [LARGE SCALE GENOMIC DNA]</scope>
    <source>
        <strain evidence="7">4-11</strain>
    </source>
</reference>
<accession>A0A372MIX0</accession>
<evidence type="ECO:0000256" key="1">
    <source>
        <dbReference type="ARBA" id="ARBA00022491"/>
    </source>
</evidence>
<dbReference type="Pfam" id="PF13377">
    <property type="entry name" value="Peripla_BP_3"/>
    <property type="match status" value="1"/>
</dbReference>
<dbReference type="Gene3D" id="1.10.260.40">
    <property type="entry name" value="lambda repressor-like DNA-binding domains"/>
    <property type="match status" value="1"/>
</dbReference>
<dbReference type="SUPFAM" id="SSF47413">
    <property type="entry name" value="lambda repressor-like DNA-binding domains"/>
    <property type="match status" value="1"/>
</dbReference>
<comment type="caution">
    <text evidence="6">The sequence shown here is derived from an EMBL/GenBank/DDBJ whole genome shotgun (WGS) entry which is preliminary data.</text>
</comment>
<dbReference type="EMBL" id="QUWK01000003">
    <property type="protein sequence ID" value="RFU95694.1"/>
    <property type="molecule type" value="Genomic_DNA"/>
</dbReference>
<dbReference type="InterPro" id="IPR028082">
    <property type="entry name" value="Peripla_BP_I"/>
</dbReference>
<dbReference type="InterPro" id="IPR000843">
    <property type="entry name" value="HTH_LacI"/>
</dbReference>
<dbReference type="GO" id="GO:0000976">
    <property type="term" value="F:transcription cis-regulatory region binding"/>
    <property type="evidence" value="ECO:0007669"/>
    <property type="project" value="TreeGrafter"/>
</dbReference>
<dbReference type="PANTHER" id="PTHR30146">
    <property type="entry name" value="LACI-RELATED TRANSCRIPTIONAL REPRESSOR"/>
    <property type="match status" value="1"/>
</dbReference>
<dbReference type="SMART" id="SM00354">
    <property type="entry name" value="HTH_LACI"/>
    <property type="match status" value="1"/>
</dbReference>
<dbReference type="Pfam" id="PF00356">
    <property type="entry name" value="LacI"/>
    <property type="match status" value="1"/>
</dbReference>
<dbReference type="AlphaFoldDB" id="A0A372MIX0"/>
<name>A0A372MIX0_9SPIR</name>
<dbReference type="CDD" id="cd01392">
    <property type="entry name" value="HTH_LacI"/>
    <property type="match status" value="1"/>
</dbReference>
<dbReference type="PRINTS" id="PR00036">
    <property type="entry name" value="HTHLACI"/>
</dbReference>
<dbReference type="RefSeq" id="WP_117329641.1">
    <property type="nucleotide sequence ID" value="NZ_QUWK01000003.1"/>
</dbReference>
<dbReference type="PROSITE" id="PS50932">
    <property type="entry name" value="HTH_LACI_2"/>
    <property type="match status" value="1"/>
</dbReference>
<evidence type="ECO:0000259" key="5">
    <source>
        <dbReference type="PROSITE" id="PS50932"/>
    </source>
</evidence>
<reference evidence="6 7" key="2">
    <citation type="submission" date="2018-09" db="EMBL/GenBank/DDBJ databases">
        <title>Genome of Sphaerochaeta halotolerans strain 4-11.</title>
        <authorList>
            <person name="Nazina T.N."/>
            <person name="Sokolova D.S."/>
        </authorList>
    </citation>
    <scope>NUCLEOTIDE SEQUENCE [LARGE SCALE GENOMIC DNA]</scope>
    <source>
        <strain evidence="6 7">4-11</strain>
    </source>
</reference>
<keyword evidence="2" id="KW-0805">Transcription regulation</keyword>
<keyword evidence="1" id="KW-0678">Repressor</keyword>
<dbReference type="Gene3D" id="3.40.50.2300">
    <property type="match status" value="2"/>
</dbReference>
<evidence type="ECO:0000313" key="7">
    <source>
        <dbReference type="Proteomes" id="UP000264002"/>
    </source>
</evidence>
<evidence type="ECO:0000256" key="2">
    <source>
        <dbReference type="ARBA" id="ARBA00023015"/>
    </source>
</evidence>
<proteinExistence type="predicted"/>
<dbReference type="GO" id="GO:0003700">
    <property type="term" value="F:DNA-binding transcription factor activity"/>
    <property type="evidence" value="ECO:0007669"/>
    <property type="project" value="TreeGrafter"/>
</dbReference>
<dbReference type="Proteomes" id="UP000264002">
    <property type="component" value="Unassembled WGS sequence"/>
</dbReference>
<evidence type="ECO:0000313" key="6">
    <source>
        <dbReference type="EMBL" id="RFU95694.1"/>
    </source>
</evidence>
<gene>
    <name evidence="6" type="ORF">DYP60_04265</name>
</gene>
<evidence type="ECO:0000256" key="4">
    <source>
        <dbReference type="ARBA" id="ARBA00023163"/>
    </source>
</evidence>
<dbReference type="PANTHER" id="PTHR30146:SF95">
    <property type="entry name" value="RIBOSE OPERON REPRESSOR"/>
    <property type="match status" value="1"/>
</dbReference>
<dbReference type="PROSITE" id="PS00356">
    <property type="entry name" value="HTH_LACI_1"/>
    <property type="match status" value="1"/>
</dbReference>
<dbReference type="SUPFAM" id="SSF53822">
    <property type="entry name" value="Periplasmic binding protein-like I"/>
    <property type="match status" value="1"/>
</dbReference>